<sequence length="88" mass="9551">MLNQDRGSGCDCCSQPAPLVGQRGALLDLLGGRDPRVGHDPHLVAHDALRLTLGDRTRRRDQACTLAQKFGGQGVPESMWTYAWQPGP</sequence>
<dbReference type="Proteomes" id="UP000030013">
    <property type="component" value="Unassembled WGS sequence"/>
</dbReference>
<evidence type="ECO:0000313" key="2">
    <source>
        <dbReference type="Proteomes" id="UP000030013"/>
    </source>
</evidence>
<gene>
    <name evidence="1" type="ORF">N801_04030</name>
</gene>
<evidence type="ECO:0000313" key="1">
    <source>
        <dbReference type="EMBL" id="KGN41858.1"/>
    </source>
</evidence>
<reference evidence="1 2" key="1">
    <citation type="submission" date="2013-08" db="EMBL/GenBank/DDBJ databases">
        <title>The genome sequence of Knoellia aerolata.</title>
        <authorList>
            <person name="Zhu W."/>
            <person name="Wang G."/>
        </authorList>
    </citation>
    <scope>NUCLEOTIDE SEQUENCE [LARGE SCALE GENOMIC DNA]</scope>
    <source>
        <strain evidence="1 2">DSM 18566</strain>
    </source>
</reference>
<proteinExistence type="predicted"/>
<accession>A0A0A0JXE9</accession>
<organism evidence="1 2">
    <name type="scientific">Knoellia aerolata DSM 18566</name>
    <dbReference type="NCBI Taxonomy" id="1385519"/>
    <lineage>
        <taxon>Bacteria</taxon>
        <taxon>Bacillati</taxon>
        <taxon>Actinomycetota</taxon>
        <taxon>Actinomycetes</taxon>
        <taxon>Micrococcales</taxon>
        <taxon>Intrasporangiaceae</taxon>
        <taxon>Knoellia</taxon>
    </lineage>
</organism>
<protein>
    <submittedName>
        <fullName evidence="1">Uncharacterized protein</fullName>
    </submittedName>
</protein>
<comment type="caution">
    <text evidence="1">The sequence shown here is derived from an EMBL/GenBank/DDBJ whole genome shotgun (WGS) entry which is preliminary data.</text>
</comment>
<name>A0A0A0JXE9_9MICO</name>
<dbReference type="AlphaFoldDB" id="A0A0A0JXE9"/>
<dbReference type="EMBL" id="AVPL01000011">
    <property type="protein sequence ID" value="KGN41858.1"/>
    <property type="molecule type" value="Genomic_DNA"/>
</dbReference>
<keyword evidence="2" id="KW-1185">Reference proteome</keyword>